<dbReference type="InterPro" id="IPR036291">
    <property type="entry name" value="NAD(P)-bd_dom_sf"/>
</dbReference>
<dbReference type="Gene3D" id="3.40.50.720">
    <property type="entry name" value="NAD(P)-binding Rossmann-like Domain"/>
    <property type="match status" value="1"/>
</dbReference>
<dbReference type="STRING" id="115433.SAMN05421835_113127"/>
<dbReference type="SUPFAM" id="SSF51735">
    <property type="entry name" value="NAD(P)-binding Rossmann-fold domains"/>
    <property type="match status" value="1"/>
</dbReference>
<gene>
    <name evidence="3" type="ORF">SAMN05421835_113127</name>
</gene>
<comment type="similarity">
    <text evidence="1">Belongs to the short-chain dehydrogenases/reductases (SDR) family.</text>
</comment>
<evidence type="ECO:0000313" key="3">
    <source>
        <dbReference type="EMBL" id="SFK08445.1"/>
    </source>
</evidence>
<proteinExistence type="inferred from homology"/>
<reference evidence="3 4" key="1">
    <citation type="submission" date="2016-10" db="EMBL/GenBank/DDBJ databases">
        <authorList>
            <person name="de Groot N.N."/>
        </authorList>
    </citation>
    <scope>NUCLEOTIDE SEQUENCE [LARGE SCALE GENOMIC DNA]</scope>
    <source>
        <strain evidence="3 4">DSM 44468</strain>
    </source>
</reference>
<name>A0A1I3WLS8_9PSEU</name>
<protein>
    <submittedName>
        <fullName evidence="3">Enoyl-(Acyl carrier protein) reductase</fullName>
    </submittedName>
</protein>
<dbReference type="InterPro" id="IPR002347">
    <property type="entry name" value="SDR_fam"/>
</dbReference>
<dbReference type="Pfam" id="PF13561">
    <property type="entry name" value="adh_short_C2"/>
    <property type="match status" value="1"/>
</dbReference>
<dbReference type="PRINTS" id="PR00081">
    <property type="entry name" value="GDHRDH"/>
</dbReference>
<sequence length="147" mass="15231">MDFQWTPALLNTKGVFLSMKYEIAHMRAAGGGAIVNTASIAGLIADPGMSPYVAAKHGVVGLTKAAAIDYATEGIRVNAVAPGLVRTPMTQGWLDDPEMRETVLAGSRMGRAADPEEIAGVVLYLASPLASFVTGAVFTVDGGQTAH</sequence>
<dbReference type="Proteomes" id="UP000199025">
    <property type="component" value="Unassembled WGS sequence"/>
</dbReference>
<organism evidence="3 4">
    <name type="scientific">Amycolatopsis sacchari</name>
    <dbReference type="NCBI Taxonomy" id="115433"/>
    <lineage>
        <taxon>Bacteria</taxon>
        <taxon>Bacillati</taxon>
        <taxon>Actinomycetota</taxon>
        <taxon>Actinomycetes</taxon>
        <taxon>Pseudonocardiales</taxon>
        <taxon>Pseudonocardiaceae</taxon>
        <taxon>Amycolatopsis</taxon>
    </lineage>
</organism>
<dbReference type="GO" id="GO:0016491">
    <property type="term" value="F:oxidoreductase activity"/>
    <property type="evidence" value="ECO:0007669"/>
    <property type="project" value="UniProtKB-KW"/>
</dbReference>
<dbReference type="EMBL" id="FORP01000013">
    <property type="protein sequence ID" value="SFK08445.1"/>
    <property type="molecule type" value="Genomic_DNA"/>
</dbReference>
<dbReference type="PROSITE" id="PS00061">
    <property type="entry name" value="ADH_SHORT"/>
    <property type="match status" value="1"/>
</dbReference>
<dbReference type="PANTHER" id="PTHR24321:SF8">
    <property type="entry name" value="ESTRADIOL 17-BETA-DEHYDROGENASE 8-RELATED"/>
    <property type="match status" value="1"/>
</dbReference>
<evidence type="ECO:0000313" key="4">
    <source>
        <dbReference type="Proteomes" id="UP000199025"/>
    </source>
</evidence>
<dbReference type="CDD" id="cd05233">
    <property type="entry name" value="SDR_c"/>
    <property type="match status" value="1"/>
</dbReference>
<keyword evidence="4" id="KW-1185">Reference proteome</keyword>
<evidence type="ECO:0000256" key="2">
    <source>
        <dbReference type="ARBA" id="ARBA00023002"/>
    </source>
</evidence>
<evidence type="ECO:0000256" key="1">
    <source>
        <dbReference type="ARBA" id="ARBA00006484"/>
    </source>
</evidence>
<dbReference type="AlphaFoldDB" id="A0A1I3WLS8"/>
<keyword evidence="2" id="KW-0560">Oxidoreductase</keyword>
<accession>A0A1I3WLS8</accession>
<dbReference type="PANTHER" id="PTHR24321">
    <property type="entry name" value="DEHYDROGENASES, SHORT CHAIN"/>
    <property type="match status" value="1"/>
</dbReference>
<dbReference type="InterPro" id="IPR020904">
    <property type="entry name" value="Sc_DH/Rdtase_CS"/>
</dbReference>